<feature type="transmembrane region" description="Helical" evidence="2">
    <location>
        <begin position="69"/>
        <end position="91"/>
    </location>
</feature>
<accession>A0A1E1KY36</accession>
<gene>
    <name evidence="3" type="ORF">RAG0_10021</name>
</gene>
<sequence length="106" mass="11575">MSYPATEGLQHIRHDQDQYSGLRHDERAAYKRDGIQAYDKQALADYQAPGHYALVTAQRKRICGSSRKAFFVVLVVKLLVILASAVCGGVGGPLASKNNTKSAEKV</sequence>
<keyword evidence="4" id="KW-1185">Reference proteome</keyword>
<organism evidence="3 4">
    <name type="scientific">Rhynchosporium agropyri</name>
    <dbReference type="NCBI Taxonomy" id="914238"/>
    <lineage>
        <taxon>Eukaryota</taxon>
        <taxon>Fungi</taxon>
        <taxon>Dikarya</taxon>
        <taxon>Ascomycota</taxon>
        <taxon>Pezizomycotina</taxon>
        <taxon>Leotiomycetes</taxon>
        <taxon>Helotiales</taxon>
        <taxon>Ploettnerulaceae</taxon>
        <taxon>Rhynchosporium</taxon>
    </lineage>
</organism>
<evidence type="ECO:0000313" key="4">
    <source>
        <dbReference type="Proteomes" id="UP000178912"/>
    </source>
</evidence>
<dbReference type="Proteomes" id="UP000178912">
    <property type="component" value="Unassembled WGS sequence"/>
</dbReference>
<protein>
    <submittedName>
        <fullName evidence="3">Uncharacterized protein</fullName>
    </submittedName>
</protein>
<evidence type="ECO:0000313" key="3">
    <source>
        <dbReference type="EMBL" id="CZT03165.1"/>
    </source>
</evidence>
<proteinExistence type="predicted"/>
<dbReference type="EMBL" id="FJUX01000060">
    <property type="protein sequence ID" value="CZT03165.1"/>
    <property type="molecule type" value="Genomic_DNA"/>
</dbReference>
<feature type="region of interest" description="Disordered" evidence="1">
    <location>
        <begin position="1"/>
        <end position="23"/>
    </location>
</feature>
<reference evidence="4" key="1">
    <citation type="submission" date="2016-03" db="EMBL/GenBank/DDBJ databases">
        <authorList>
            <person name="Guldener U."/>
        </authorList>
    </citation>
    <scope>NUCLEOTIDE SEQUENCE [LARGE SCALE GENOMIC DNA]</scope>
    <source>
        <strain evidence="4">04CH-RAC-A.6.1</strain>
    </source>
</reference>
<keyword evidence="2" id="KW-0812">Transmembrane</keyword>
<evidence type="ECO:0000256" key="1">
    <source>
        <dbReference type="SAM" id="MobiDB-lite"/>
    </source>
</evidence>
<evidence type="ECO:0000256" key="2">
    <source>
        <dbReference type="SAM" id="Phobius"/>
    </source>
</evidence>
<dbReference type="AlphaFoldDB" id="A0A1E1KY36"/>
<keyword evidence="2" id="KW-0472">Membrane</keyword>
<name>A0A1E1KY36_9HELO</name>
<keyword evidence="2" id="KW-1133">Transmembrane helix</keyword>
<dbReference type="OrthoDB" id="3552770at2759"/>
<feature type="compositionally biased region" description="Basic and acidic residues" evidence="1">
    <location>
        <begin position="10"/>
        <end position="23"/>
    </location>
</feature>